<organism evidence="1 2">
    <name type="scientific">Phytophthora megakarya</name>
    <dbReference type="NCBI Taxonomy" id="4795"/>
    <lineage>
        <taxon>Eukaryota</taxon>
        <taxon>Sar</taxon>
        <taxon>Stramenopiles</taxon>
        <taxon>Oomycota</taxon>
        <taxon>Peronosporomycetes</taxon>
        <taxon>Peronosporales</taxon>
        <taxon>Peronosporaceae</taxon>
        <taxon>Phytophthora</taxon>
    </lineage>
</organism>
<dbReference type="AlphaFoldDB" id="A0A225UY49"/>
<proteinExistence type="predicted"/>
<feature type="non-terminal residue" evidence="1">
    <location>
        <position position="1"/>
    </location>
</feature>
<dbReference type="EMBL" id="NBNE01010804">
    <property type="protein sequence ID" value="OWY97139.1"/>
    <property type="molecule type" value="Genomic_DNA"/>
</dbReference>
<accession>A0A225UY49</accession>
<protein>
    <submittedName>
        <fullName evidence="1">Uncharacterized protein</fullName>
    </submittedName>
</protein>
<reference evidence="2" key="1">
    <citation type="submission" date="2017-03" db="EMBL/GenBank/DDBJ databases">
        <title>Phytopthora megakarya and P. palmivora, two closely related causual agents of cacao black pod achieved similar genome size and gene model numbers by different mechanisms.</title>
        <authorList>
            <person name="Ali S."/>
            <person name="Shao J."/>
            <person name="Larry D.J."/>
            <person name="Kronmiller B."/>
            <person name="Shen D."/>
            <person name="Strem M.D."/>
            <person name="Melnick R.L."/>
            <person name="Guiltinan M.J."/>
            <person name="Tyler B.M."/>
            <person name="Meinhardt L.W."/>
            <person name="Bailey B.A."/>
        </authorList>
    </citation>
    <scope>NUCLEOTIDE SEQUENCE [LARGE SCALE GENOMIC DNA]</scope>
    <source>
        <strain evidence="2">zdho120</strain>
    </source>
</reference>
<sequence length="101" mass="12138">MVYRLPDLHGQCYFCFLHDFVMMIEWLQTSMEISEVVRSAVICYMEMGDFNNRLDFLHTYLRRSRTDLDKHVEDYIAMQADKSITPDIVYEHGMEGFNERK</sequence>
<comment type="caution">
    <text evidence="1">The sequence shown here is derived from an EMBL/GenBank/DDBJ whole genome shotgun (WGS) entry which is preliminary data.</text>
</comment>
<evidence type="ECO:0000313" key="1">
    <source>
        <dbReference type="EMBL" id="OWY97139.1"/>
    </source>
</evidence>
<keyword evidence="2" id="KW-1185">Reference proteome</keyword>
<name>A0A225UY49_9STRA</name>
<gene>
    <name evidence="1" type="ORF">PHMEG_00032407</name>
</gene>
<evidence type="ECO:0000313" key="2">
    <source>
        <dbReference type="Proteomes" id="UP000198211"/>
    </source>
</evidence>
<dbReference type="Proteomes" id="UP000198211">
    <property type="component" value="Unassembled WGS sequence"/>
</dbReference>
<dbReference type="OrthoDB" id="120850at2759"/>